<feature type="compositionally biased region" description="Polar residues" evidence="1">
    <location>
        <begin position="88"/>
        <end position="103"/>
    </location>
</feature>
<dbReference type="Proteomes" id="UP001152795">
    <property type="component" value="Unassembled WGS sequence"/>
</dbReference>
<protein>
    <submittedName>
        <fullName evidence="2">Armadillo repeat-containing 4</fullName>
    </submittedName>
</protein>
<dbReference type="OrthoDB" id="1683831at2759"/>
<evidence type="ECO:0000313" key="2">
    <source>
        <dbReference type="EMBL" id="CAB3976879.1"/>
    </source>
</evidence>
<accession>A0A6S7FLW3</accession>
<evidence type="ECO:0000313" key="3">
    <source>
        <dbReference type="Proteomes" id="UP001152795"/>
    </source>
</evidence>
<dbReference type="PANTHER" id="PTHR46241">
    <property type="entry name" value="ARMADILLO REPEAT-CONTAINING PROTEIN 4 ARMC4"/>
    <property type="match status" value="1"/>
</dbReference>
<reference evidence="2" key="1">
    <citation type="submission" date="2020-04" db="EMBL/GenBank/DDBJ databases">
        <authorList>
            <person name="Alioto T."/>
            <person name="Alioto T."/>
            <person name="Gomez Garrido J."/>
        </authorList>
    </citation>
    <scope>NUCLEOTIDE SEQUENCE</scope>
    <source>
        <strain evidence="2">A484AB</strain>
    </source>
</reference>
<comment type="caution">
    <text evidence="2">The sequence shown here is derived from an EMBL/GenBank/DDBJ whole genome shotgun (WGS) entry which is preliminary data.</text>
</comment>
<feature type="region of interest" description="Disordered" evidence="1">
    <location>
        <begin position="61"/>
        <end position="106"/>
    </location>
</feature>
<organism evidence="2 3">
    <name type="scientific">Paramuricea clavata</name>
    <name type="common">Red gorgonian</name>
    <name type="synonym">Violescent sea-whip</name>
    <dbReference type="NCBI Taxonomy" id="317549"/>
    <lineage>
        <taxon>Eukaryota</taxon>
        <taxon>Metazoa</taxon>
        <taxon>Cnidaria</taxon>
        <taxon>Anthozoa</taxon>
        <taxon>Octocorallia</taxon>
        <taxon>Malacalcyonacea</taxon>
        <taxon>Plexauridae</taxon>
        <taxon>Paramuricea</taxon>
    </lineage>
</organism>
<dbReference type="InterPro" id="IPR016024">
    <property type="entry name" value="ARM-type_fold"/>
</dbReference>
<proteinExistence type="predicted"/>
<dbReference type="SMART" id="SM00185">
    <property type="entry name" value="ARM"/>
    <property type="match status" value="5"/>
</dbReference>
<keyword evidence="3" id="KW-1185">Reference proteome</keyword>
<dbReference type="PANTHER" id="PTHR46241:SF1">
    <property type="entry name" value="OUTER DYNEIN ARM-DOCKING COMPLEX SUBUNIT 2"/>
    <property type="match status" value="1"/>
</dbReference>
<gene>
    <name evidence="2" type="ORF">PACLA_8A076540</name>
</gene>
<dbReference type="Gene3D" id="1.25.10.10">
    <property type="entry name" value="Leucine-rich Repeat Variant"/>
    <property type="match status" value="2"/>
</dbReference>
<dbReference type="InterPro" id="IPR000225">
    <property type="entry name" value="Armadillo"/>
</dbReference>
<dbReference type="AlphaFoldDB" id="A0A6S7FLW3"/>
<dbReference type="SUPFAM" id="SSF48371">
    <property type="entry name" value="ARM repeat"/>
    <property type="match status" value="2"/>
</dbReference>
<evidence type="ECO:0000256" key="1">
    <source>
        <dbReference type="SAM" id="MobiDB-lite"/>
    </source>
</evidence>
<dbReference type="InterPro" id="IPR011989">
    <property type="entry name" value="ARM-like"/>
</dbReference>
<name>A0A6S7FLW3_PARCT</name>
<dbReference type="EMBL" id="CACRXK020000018">
    <property type="protein sequence ID" value="CAB3976879.1"/>
    <property type="molecule type" value="Genomic_DNA"/>
</dbReference>
<sequence>MEERQYARDAVMLLQQARRAGLRNFQRDDSDIVRIATDIALDLQKEKFPDWYTLLENDLEAASSKQTPEKRKSQSEQQDDNVEEEISELSNSSDEKSTPTTPTERMRRKLLSVRLLMESTPAHSEIPPSPIESQTLRSSGIITAKSPPPNLELPLITARFRRSFAFSAMNRSKERRSKLPSTAIGLRSEKYSSPTTQKNRRGMEKKMRRKKCFGDVLNFEMENSNISSEYWEIPFDPFRESILRYHKIFKIEKSESENEQDLSLTKIGNPTATVLALCALKKLEIQKPASNEIIRHLDGISLFLNILDTDNRRCRRNGIQQLVSILSEDDKVVVSLACDVLSLMAKHSNVRVVANKMNIVKKLMSVFKACVKKALQGENLELFRSVCDALWSCCLSARDKDIKIISESLDVISRMMETLDEELVVPLLGIIEECASVEYFRGELEKENFIEKVISIMESKRTKVLSVKILFKCSSDETSQKTLLKPNNIQEIMELFKQNCQGRNDELLTLLLGIIWRCSLNREFRKKFETHGVFPLLSNILKSDKSIQVKSAALGVLSELLWDEADTDSIGSSEMINLLIDFMSVTEPAILVNSARSLGVCARNNSWRKTILQLDGLRLLWSLLKSSDEEVMSSGAVALASVCAYPEESANAVRSIVGGIELLMTLLACMDLTKCKVLICLCEAAVSIAKDAENRSILIDYDLIPVLLRLSESENKILRYYVTCLISRCCESPKERSVFSRCIPYLIEGLGHEYGEHVHCASICALNKLSRDFENCVFLRESSTTKILMNLLASSNERIQDAAAECLSNVRKSMMSVG</sequence>
<feature type="compositionally biased region" description="Acidic residues" evidence="1">
    <location>
        <begin position="77"/>
        <end position="87"/>
    </location>
</feature>